<evidence type="ECO:0008006" key="3">
    <source>
        <dbReference type="Google" id="ProtNLM"/>
    </source>
</evidence>
<dbReference type="Proteomes" id="UP001221597">
    <property type="component" value="Chromosome"/>
</dbReference>
<evidence type="ECO:0000313" key="1">
    <source>
        <dbReference type="EMBL" id="WFT74456.1"/>
    </source>
</evidence>
<gene>
    <name evidence="1" type="ORF">P9989_19210</name>
</gene>
<organism evidence="1 2">
    <name type="scientific">Halobacillus naozhouensis</name>
    <dbReference type="NCBI Taxonomy" id="554880"/>
    <lineage>
        <taxon>Bacteria</taxon>
        <taxon>Bacillati</taxon>
        <taxon>Bacillota</taxon>
        <taxon>Bacilli</taxon>
        <taxon>Bacillales</taxon>
        <taxon>Bacillaceae</taxon>
        <taxon>Halobacillus</taxon>
    </lineage>
</organism>
<accession>A0ABY8J0E4</accession>
<dbReference type="RefSeq" id="WP_283076453.1">
    <property type="nucleotide sequence ID" value="NZ_CP121671.1"/>
</dbReference>
<proteinExistence type="predicted"/>
<name>A0ABY8J0E4_9BACI</name>
<keyword evidence="2" id="KW-1185">Reference proteome</keyword>
<dbReference type="EMBL" id="CP121671">
    <property type="protein sequence ID" value="WFT74456.1"/>
    <property type="molecule type" value="Genomic_DNA"/>
</dbReference>
<evidence type="ECO:0000313" key="2">
    <source>
        <dbReference type="Proteomes" id="UP001221597"/>
    </source>
</evidence>
<protein>
    <recommendedName>
        <fullName evidence="3">Polyhydroxyalkanoate synthesis regulator phasin</fullName>
    </recommendedName>
</protein>
<reference evidence="1 2" key="1">
    <citation type="submission" date="2023-04" db="EMBL/GenBank/DDBJ databases">
        <title>Genome sequence of Halobacillus naozhouensis KACC 21980.</title>
        <authorList>
            <person name="Kim S."/>
            <person name="Heo J."/>
            <person name="Kwon S.-W."/>
        </authorList>
    </citation>
    <scope>NUCLEOTIDE SEQUENCE [LARGE SCALE GENOMIC DNA]</scope>
    <source>
        <strain evidence="1 2">KCTC 13234</strain>
    </source>
</reference>
<sequence length="98" mass="11166">MRELLKQGFYLGLGAAASGKEKFESVVNDMAARGDVSPSEAKDMLNSWVSKGEQVNSEWNERSQAKAKEQIKKMGFVPREEYERLEERVKILENQINT</sequence>
<dbReference type="NCBIfam" id="NF047773">
    <property type="entry name" value="phas_rel_Lepto"/>
    <property type="match status" value="1"/>
</dbReference>